<evidence type="ECO:0000256" key="2">
    <source>
        <dbReference type="ARBA" id="ARBA00007362"/>
    </source>
</evidence>
<gene>
    <name evidence="8" type="ORF">FAA97_15070</name>
</gene>
<feature type="transmembrane region" description="Helical" evidence="6">
    <location>
        <begin position="64"/>
        <end position="86"/>
    </location>
</feature>
<feature type="transmembrane region" description="Helical" evidence="6">
    <location>
        <begin position="213"/>
        <end position="235"/>
    </location>
</feature>
<feature type="transmembrane region" description="Helical" evidence="6">
    <location>
        <begin position="126"/>
        <end position="143"/>
    </location>
</feature>
<evidence type="ECO:0000259" key="7">
    <source>
        <dbReference type="Pfam" id="PF00892"/>
    </source>
</evidence>
<dbReference type="EMBL" id="STGV01000005">
    <property type="protein sequence ID" value="THV21343.1"/>
    <property type="molecule type" value="Genomic_DNA"/>
</dbReference>
<dbReference type="Pfam" id="PF00892">
    <property type="entry name" value="EamA"/>
    <property type="match status" value="2"/>
</dbReference>
<dbReference type="InterPro" id="IPR037185">
    <property type="entry name" value="EmrE-like"/>
</dbReference>
<evidence type="ECO:0000256" key="1">
    <source>
        <dbReference type="ARBA" id="ARBA00004141"/>
    </source>
</evidence>
<feature type="transmembrane region" description="Helical" evidence="6">
    <location>
        <begin position="269"/>
        <end position="286"/>
    </location>
</feature>
<keyword evidence="9" id="KW-1185">Reference proteome</keyword>
<keyword evidence="4 6" id="KW-1133">Transmembrane helix</keyword>
<feature type="domain" description="EamA" evidence="7">
    <location>
        <begin position="158"/>
        <end position="286"/>
    </location>
</feature>
<keyword evidence="3 6" id="KW-0812">Transmembrane</keyword>
<evidence type="ECO:0000256" key="3">
    <source>
        <dbReference type="ARBA" id="ARBA00022692"/>
    </source>
</evidence>
<evidence type="ECO:0000256" key="4">
    <source>
        <dbReference type="ARBA" id="ARBA00022989"/>
    </source>
</evidence>
<evidence type="ECO:0000313" key="8">
    <source>
        <dbReference type="EMBL" id="THV21343.1"/>
    </source>
</evidence>
<comment type="subcellular location">
    <subcellularLocation>
        <location evidence="1">Membrane</location>
        <topology evidence="1">Multi-pass membrane protein</topology>
    </subcellularLocation>
</comment>
<evidence type="ECO:0000256" key="6">
    <source>
        <dbReference type="SAM" id="Phobius"/>
    </source>
</evidence>
<accession>A0A4S8NUT2</accession>
<dbReference type="PANTHER" id="PTHR32322">
    <property type="entry name" value="INNER MEMBRANE TRANSPORTER"/>
    <property type="match status" value="1"/>
</dbReference>
<feature type="transmembrane region" description="Helical" evidence="6">
    <location>
        <begin position="182"/>
        <end position="201"/>
    </location>
</feature>
<comment type="caution">
    <text evidence="8">The sequence shown here is derived from an EMBL/GenBank/DDBJ whole genome shotgun (WGS) entry which is preliminary data.</text>
</comment>
<dbReference type="InterPro" id="IPR000620">
    <property type="entry name" value="EamA_dom"/>
</dbReference>
<dbReference type="SUPFAM" id="SSF103481">
    <property type="entry name" value="Multidrug resistance efflux transporter EmrE"/>
    <property type="match status" value="2"/>
</dbReference>
<dbReference type="Proteomes" id="UP000308828">
    <property type="component" value="Unassembled WGS sequence"/>
</dbReference>
<sequence length="294" mass="31347">MTLTRLAPALFVLLWSTGWVSAKYAAVYADPLTFLVIRYLSAVILFYAVCRFAGVAWPKTKSGWWHAIVSGVFLHGLYLGLVWWAIGQGVPAALSGIIAGLQPLMTAVAAGLIVGERLSGVQRLGLALGFVGIAVAVLPNVLALDAVSIPGYAVAVNVVAMVFVTAGTIYQKRFLKHGDLRAVATLQYVGALAVTLPAAFLLEDMHVDWEIGFFAVLVWSVLGISMGAVALLLHLVRQGEVSKAASLIYLVPPLAAIEAALFFGEDLTLPMIVGTLIVMIGVYLTNRRTKADKD</sequence>
<evidence type="ECO:0000313" key="9">
    <source>
        <dbReference type="Proteomes" id="UP000308828"/>
    </source>
</evidence>
<reference evidence="8 9" key="1">
    <citation type="submission" date="2019-04" db="EMBL/GenBank/DDBJ databases">
        <title>Genome sequence of strain shin9-1.</title>
        <authorList>
            <person name="Gao J."/>
            <person name="Sun J."/>
        </authorList>
    </citation>
    <scope>NUCLEOTIDE SEQUENCE [LARGE SCALE GENOMIC DNA]</scope>
    <source>
        <strain evidence="9">shin9-1</strain>
    </source>
</reference>
<dbReference type="OrthoDB" id="9809509at2"/>
<dbReference type="GO" id="GO:0016020">
    <property type="term" value="C:membrane"/>
    <property type="evidence" value="ECO:0007669"/>
    <property type="project" value="UniProtKB-SubCell"/>
</dbReference>
<feature type="transmembrane region" description="Helical" evidence="6">
    <location>
        <begin position="149"/>
        <end position="170"/>
    </location>
</feature>
<feature type="transmembrane region" description="Helical" evidence="6">
    <location>
        <begin position="32"/>
        <end position="52"/>
    </location>
</feature>
<evidence type="ECO:0000256" key="5">
    <source>
        <dbReference type="ARBA" id="ARBA00023136"/>
    </source>
</evidence>
<organism evidence="8 9">
    <name type="scientific">Peteryoungia ipomoeae</name>
    <dbReference type="NCBI Taxonomy" id="1210932"/>
    <lineage>
        <taxon>Bacteria</taxon>
        <taxon>Pseudomonadati</taxon>
        <taxon>Pseudomonadota</taxon>
        <taxon>Alphaproteobacteria</taxon>
        <taxon>Hyphomicrobiales</taxon>
        <taxon>Rhizobiaceae</taxon>
        <taxon>Peteryoungia</taxon>
    </lineage>
</organism>
<dbReference type="AlphaFoldDB" id="A0A4S8NUT2"/>
<name>A0A4S8NUT2_9HYPH</name>
<dbReference type="RefSeq" id="WP_136599393.1">
    <property type="nucleotide sequence ID" value="NZ_STGV01000005.1"/>
</dbReference>
<feature type="transmembrane region" description="Helical" evidence="6">
    <location>
        <begin position="92"/>
        <end position="114"/>
    </location>
</feature>
<proteinExistence type="inferred from homology"/>
<dbReference type="Gene3D" id="1.10.3730.20">
    <property type="match status" value="1"/>
</dbReference>
<protein>
    <submittedName>
        <fullName evidence="8">DMT family transporter</fullName>
    </submittedName>
</protein>
<keyword evidence="5 6" id="KW-0472">Membrane</keyword>
<dbReference type="InterPro" id="IPR050638">
    <property type="entry name" value="AA-Vitamin_Transporters"/>
</dbReference>
<comment type="similarity">
    <text evidence="2">Belongs to the EamA transporter family.</text>
</comment>
<dbReference type="PANTHER" id="PTHR32322:SF2">
    <property type="entry name" value="EAMA DOMAIN-CONTAINING PROTEIN"/>
    <property type="match status" value="1"/>
</dbReference>
<feature type="domain" description="EamA" evidence="7">
    <location>
        <begin position="10"/>
        <end position="137"/>
    </location>
</feature>
<feature type="transmembrane region" description="Helical" evidence="6">
    <location>
        <begin position="247"/>
        <end position="263"/>
    </location>
</feature>